<dbReference type="AlphaFoldDB" id="A0A251X8Q4"/>
<accession>A0A251X8Q4</accession>
<comment type="caution">
    <text evidence="2">The sequence shown here is derived from an EMBL/GenBank/DDBJ whole genome shotgun (WGS) entry which is preliminary data.</text>
</comment>
<evidence type="ECO:0008006" key="4">
    <source>
        <dbReference type="Google" id="ProtNLM"/>
    </source>
</evidence>
<keyword evidence="1" id="KW-0732">Signal</keyword>
<sequence>MPKLPYWMLSSVLFIAVNTTAMTVETPPVESFEGVLRMNPWQKGSDSYCAGGSEYFVLQQADGQEIVLATPEDVSTWQEFVDQKVSIQGVFETKILPTASESSDEPMLEQRPVVPMGAVLTCELLVVDSLTLTP</sequence>
<reference evidence="2 3" key="1">
    <citation type="submission" date="2016-12" db="EMBL/GenBank/DDBJ databases">
        <title>Thioflexothrix psekupsii D3 genome sequencing and assembly.</title>
        <authorList>
            <person name="Fomenkov A."/>
            <person name="Vincze T."/>
            <person name="Grabovich M."/>
            <person name="Anton B.P."/>
            <person name="Dubinina G."/>
            <person name="Orlova M."/>
            <person name="Belousova E."/>
            <person name="Roberts R.J."/>
        </authorList>
    </citation>
    <scope>NUCLEOTIDE SEQUENCE [LARGE SCALE GENOMIC DNA]</scope>
    <source>
        <strain evidence="2">D3</strain>
    </source>
</reference>
<evidence type="ECO:0000313" key="2">
    <source>
        <dbReference type="EMBL" id="OUD13912.1"/>
    </source>
</evidence>
<gene>
    <name evidence="2" type="ORF">TPSD3_06095</name>
</gene>
<organism evidence="2 3">
    <name type="scientific">Thioflexithrix psekupsensis</name>
    <dbReference type="NCBI Taxonomy" id="1570016"/>
    <lineage>
        <taxon>Bacteria</taxon>
        <taxon>Pseudomonadati</taxon>
        <taxon>Pseudomonadota</taxon>
        <taxon>Gammaproteobacteria</taxon>
        <taxon>Thiotrichales</taxon>
        <taxon>Thioflexithrix</taxon>
    </lineage>
</organism>
<dbReference type="EMBL" id="MSLT01000012">
    <property type="protein sequence ID" value="OUD13912.1"/>
    <property type="molecule type" value="Genomic_DNA"/>
</dbReference>
<name>A0A251X8Q4_9GAMM</name>
<keyword evidence="3" id="KW-1185">Reference proteome</keyword>
<evidence type="ECO:0000313" key="3">
    <source>
        <dbReference type="Proteomes" id="UP000194798"/>
    </source>
</evidence>
<proteinExistence type="predicted"/>
<dbReference type="Proteomes" id="UP000194798">
    <property type="component" value="Unassembled WGS sequence"/>
</dbReference>
<evidence type="ECO:0000256" key="1">
    <source>
        <dbReference type="SAM" id="SignalP"/>
    </source>
</evidence>
<feature type="chain" id="PRO_5013281735" description="NlpE C-terminal OB domain-containing protein" evidence="1">
    <location>
        <begin position="22"/>
        <end position="134"/>
    </location>
</feature>
<dbReference type="RefSeq" id="WP_086487696.1">
    <property type="nucleotide sequence ID" value="NZ_MSLT01000012.1"/>
</dbReference>
<dbReference type="OrthoDB" id="983119at2"/>
<feature type="signal peptide" evidence="1">
    <location>
        <begin position="1"/>
        <end position="21"/>
    </location>
</feature>
<protein>
    <recommendedName>
        <fullName evidence="4">NlpE C-terminal OB domain-containing protein</fullName>
    </recommendedName>
</protein>